<proteinExistence type="predicted"/>
<accession>A0A521DLH5</accession>
<dbReference type="Proteomes" id="UP000316916">
    <property type="component" value="Unassembled WGS sequence"/>
</dbReference>
<gene>
    <name evidence="2" type="ORF">SAMN06265171_105240</name>
</gene>
<sequence>MRKIYLLPTIFFGSLFYGQTFIDASEGLIIPRLTGNFLQTAELKGVYSNAKDAILVYVTAPPDPERRTGQVEGIDSKGFYYFDAASNRWVRIISRGSATAALSQLLCSSSTNIGILEATRPASGVSVIVPYNGGNGGVYPALSVPSMGITNLNATLYQGNLSVGGGFLVFNITGIPLTTGTAIFNINIAGKDCSFSLQVQPKTKFDDVVNVSINGQIRQIMSRNLGANPTQDPDVPSQAIMGDYFQWGKRNAVATPYTPDVAIAGWSTEGAADKAWNSGTETNPLKTVNDPCPSGFRLPTRNEWVQFNSASTSSTIGTWATTPTNGPTNFTAAIVFNNNGNTLTLPVSGYRNEASGSLQNRARFGYYWSSTESSTSAYALNFGISAVNATAYTRGDGFSIRCISE</sequence>
<name>A0A521DLH5_9FLAO</name>
<dbReference type="RefSeq" id="WP_142718452.1">
    <property type="nucleotide sequence ID" value="NZ_FXTC01000005.1"/>
</dbReference>
<dbReference type="AlphaFoldDB" id="A0A521DLH5"/>
<dbReference type="EMBL" id="FXTC01000005">
    <property type="protein sequence ID" value="SMO72557.1"/>
    <property type="molecule type" value="Genomic_DNA"/>
</dbReference>
<dbReference type="Pfam" id="PF09603">
    <property type="entry name" value="Fib_succ_major"/>
    <property type="match status" value="1"/>
</dbReference>
<evidence type="ECO:0000313" key="3">
    <source>
        <dbReference type="Proteomes" id="UP000316916"/>
    </source>
</evidence>
<evidence type="ECO:0000259" key="1">
    <source>
        <dbReference type="Pfam" id="PF09603"/>
    </source>
</evidence>
<feature type="domain" description="Fibrobacter succinogenes major paralogous" evidence="1">
    <location>
        <begin position="242"/>
        <end position="403"/>
    </location>
</feature>
<evidence type="ECO:0000313" key="2">
    <source>
        <dbReference type="EMBL" id="SMO72557.1"/>
    </source>
</evidence>
<dbReference type="InterPro" id="IPR011871">
    <property type="entry name" value="Fib_succ_major"/>
</dbReference>
<organism evidence="2 3">
    <name type="scientific">Chryseobacterium rhizoplanae</name>
    <dbReference type="NCBI Taxonomy" id="1609531"/>
    <lineage>
        <taxon>Bacteria</taxon>
        <taxon>Pseudomonadati</taxon>
        <taxon>Bacteroidota</taxon>
        <taxon>Flavobacteriia</taxon>
        <taxon>Flavobacteriales</taxon>
        <taxon>Weeksellaceae</taxon>
        <taxon>Chryseobacterium group</taxon>
        <taxon>Chryseobacterium</taxon>
    </lineage>
</organism>
<reference evidence="2 3" key="1">
    <citation type="submission" date="2017-05" db="EMBL/GenBank/DDBJ databases">
        <authorList>
            <person name="Varghese N."/>
            <person name="Submissions S."/>
        </authorList>
    </citation>
    <scope>NUCLEOTIDE SEQUENCE [LARGE SCALE GENOMIC DNA]</scope>
    <source>
        <strain evidence="2 3">DSM 29371</strain>
    </source>
</reference>
<protein>
    <submittedName>
        <fullName evidence="2">Major paralogous domain-containing protein</fullName>
    </submittedName>
</protein>
<keyword evidence="3" id="KW-1185">Reference proteome</keyword>